<dbReference type="RefSeq" id="WP_107215628.1">
    <property type="nucleotide sequence ID" value="NZ_KZ686269.1"/>
</dbReference>
<evidence type="ECO:0000259" key="3">
    <source>
        <dbReference type="PROSITE" id="PS50801"/>
    </source>
</evidence>
<evidence type="ECO:0000313" key="5">
    <source>
        <dbReference type="Proteomes" id="UP000240912"/>
    </source>
</evidence>
<dbReference type="InterPro" id="IPR002645">
    <property type="entry name" value="STAS_dom"/>
</dbReference>
<reference evidence="4 5" key="1">
    <citation type="submission" date="2018-03" db="EMBL/GenBank/DDBJ databases">
        <authorList>
            <person name="Keele B.F."/>
        </authorList>
    </citation>
    <scope>NUCLEOTIDE SEQUENCE [LARGE SCALE GENOMIC DNA]</scope>
    <source>
        <strain evidence="4 5">YL28-9</strain>
    </source>
</reference>
<name>A0A2T3HLN0_9SPHI</name>
<dbReference type="NCBIfam" id="TIGR00377">
    <property type="entry name" value="ant_ant_sig"/>
    <property type="match status" value="1"/>
</dbReference>
<dbReference type="AlphaFoldDB" id="A0A2T3HLN0"/>
<accession>A0A2T3HLN0</accession>
<dbReference type="PANTHER" id="PTHR33495">
    <property type="entry name" value="ANTI-SIGMA FACTOR ANTAGONIST TM_1081-RELATED-RELATED"/>
    <property type="match status" value="1"/>
</dbReference>
<dbReference type="CDD" id="cd07043">
    <property type="entry name" value="STAS_anti-anti-sigma_factors"/>
    <property type="match status" value="1"/>
</dbReference>
<dbReference type="InterPro" id="IPR003658">
    <property type="entry name" value="Anti-sigma_ant"/>
</dbReference>
<organism evidence="4 5">
    <name type="scientific">Pedobacter yulinensis</name>
    <dbReference type="NCBI Taxonomy" id="2126353"/>
    <lineage>
        <taxon>Bacteria</taxon>
        <taxon>Pseudomonadati</taxon>
        <taxon>Bacteroidota</taxon>
        <taxon>Sphingobacteriia</taxon>
        <taxon>Sphingobacteriales</taxon>
        <taxon>Sphingobacteriaceae</taxon>
        <taxon>Pedobacter</taxon>
    </lineage>
</organism>
<dbReference type="PANTHER" id="PTHR33495:SF2">
    <property type="entry name" value="ANTI-SIGMA FACTOR ANTAGONIST TM_1081-RELATED"/>
    <property type="match status" value="1"/>
</dbReference>
<proteinExistence type="inferred from homology"/>
<evidence type="ECO:0000256" key="2">
    <source>
        <dbReference type="RuleBase" id="RU003749"/>
    </source>
</evidence>
<gene>
    <name evidence="4" type="ORF">C7T94_12385</name>
</gene>
<feature type="domain" description="STAS" evidence="3">
    <location>
        <begin position="20"/>
        <end position="109"/>
    </location>
</feature>
<dbReference type="PROSITE" id="PS50801">
    <property type="entry name" value="STAS"/>
    <property type="match status" value="1"/>
</dbReference>
<sequence length="109" mass="12282">MNLKKEKINDVLLITIEEREANLSKAESFKDKVLQDIQSGETQLVISFKNVTYLDSSFLGALVAILKNLLPLKGQLTLTELNEDIQNLFELTRLDKVFVIKDSPETATS</sequence>
<dbReference type="EMBL" id="PYLS01000005">
    <property type="protein sequence ID" value="PST83368.1"/>
    <property type="molecule type" value="Genomic_DNA"/>
</dbReference>
<dbReference type="GO" id="GO:0043856">
    <property type="term" value="F:anti-sigma factor antagonist activity"/>
    <property type="evidence" value="ECO:0007669"/>
    <property type="project" value="InterPro"/>
</dbReference>
<dbReference type="Proteomes" id="UP000240912">
    <property type="component" value="Unassembled WGS sequence"/>
</dbReference>
<comment type="similarity">
    <text evidence="1 2">Belongs to the anti-sigma-factor antagonist family.</text>
</comment>
<dbReference type="Pfam" id="PF01740">
    <property type="entry name" value="STAS"/>
    <property type="match status" value="1"/>
</dbReference>
<dbReference type="OrthoDB" id="9796076at2"/>
<dbReference type="SUPFAM" id="SSF52091">
    <property type="entry name" value="SpoIIaa-like"/>
    <property type="match status" value="1"/>
</dbReference>
<evidence type="ECO:0000256" key="1">
    <source>
        <dbReference type="ARBA" id="ARBA00009013"/>
    </source>
</evidence>
<keyword evidence="5" id="KW-1185">Reference proteome</keyword>
<evidence type="ECO:0000313" key="4">
    <source>
        <dbReference type="EMBL" id="PST83368.1"/>
    </source>
</evidence>
<comment type="caution">
    <text evidence="4">The sequence shown here is derived from an EMBL/GenBank/DDBJ whole genome shotgun (WGS) entry which is preliminary data.</text>
</comment>
<protein>
    <recommendedName>
        <fullName evidence="2">Anti-sigma factor antagonist</fullName>
    </recommendedName>
</protein>
<dbReference type="Gene3D" id="3.30.750.24">
    <property type="entry name" value="STAS domain"/>
    <property type="match status" value="1"/>
</dbReference>
<dbReference type="InterPro" id="IPR036513">
    <property type="entry name" value="STAS_dom_sf"/>
</dbReference>